<dbReference type="STRING" id="477680.SAMN05421788_101712"/>
<evidence type="ECO:0000313" key="2">
    <source>
        <dbReference type="Proteomes" id="UP000186917"/>
    </source>
</evidence>
<gene>
    <name evidence="1" type="ORF">SAMN05421788_101712</name>
</gene>
<dbReference type="EMBL" id="FTOR01000001">
    <property type="protein sequence ID" value="SIS70207.1"/>
    <property type="molecule type" value="Genomic_DNA"/>
</dbReference>
<proteinExistence type="predicted"/>
<dbReference type="AlphaFoldDB" id="A0A1N7L8S3"/>
<dbReference type="RefSeq" id="WP_144263958.1">
    <property type="nucleotide sequence ID" value="NZ_AP017422.1"/>
</dbReference>
<organism evidence="1 2">
    <name type="scientific">Filimonas lacunae</name>
    <dbReference type="NCBI Taxonomy" id="477680"/>
    <lineage>
        <taxon>Bacteria</taxon>
        <taxon>Pseudomonadati</taxon>
        <taxon>Bacteroidota</taxon>
        <taxon>Chitinophagia</taxon>
        <taxon>Chitinophagales</taxon>
        <taxon>Chitinophagaceae</taxon>
        <taxon>Filimonas</taxon>
    </lineage>
</organism>
<dbReference type="Proteomes" id="UP000186917">
    <property type="component" value="Unassembled WGS sequence"/>
</dbReference>
<protein>
    <submittedName>
        <fullName evidence="1">Uncharacterized protein</fullName>
    </submittedName>
</protein>
<accession>A0A1N7L8S3</accession>
<sequence length="59" mass="6579">MLPGVSNDLGYTPILTKNGAEKEKIACLAAYIPKNDKKGREKREKATTTYNSCFRPAFK</sequence>
<reference evidence="2" key="1">
    <citation type="submission" date="2017-01" db="EMBL/GenBank/DDBJ databases">
        <authorList>
            <person name="Varghese N."/>
            <person name="Submissions S."/>
        </authorList>
    </citation>
    <scope>NUCLEOTIDE SEQUENCE [LARGE SCALE GENOMIC DNA]</scope>
    <source>
        <strain evidence="2">DSM 21054</strain>
    </source>
</reference>
<name>A0A1N7L8S3_9BACT</name>
<keyword evidence="2" id="KW-1185">Reference proteome</keyword>
<evidence type="ECO:0000313" key="1">
    <source>
        <dbReference type="EMBL" id="SIS70207.1"/>
    </source>
</evidence>